<organism evidence="1 2">
    <name type="scientific">Pseudochrobactrum saccharolyticum</name>
    <dbReference type="NCBI Taxonomy" id="354352"/>
    <lineage>
        <taxon>Bacteria</taxon>
        <taxon>Pseudomonadati</taxon>
        <taxon>Pseudomonadota</taxon>
        <taxon>Alphaproteobacteria</taxon>
        <taxon>Hyphomicrobiales</taxon>
        <taxon>Brucellaceae</taxon>
        <taxon>Pseudochrobactrum</taxon>
    </lineage>
</organism>
<dbReference type="AlphaFoldDB" id="A0A7W8EPD2"/>
<evidence type="ECO:0000313" key="2">
    <source>
        <dbReference type="Proteomes" id="UP000531231"/>
    </source>
</evidence>
<gene>
    <name evidence="1" type="ORF">HNQ68_001693</name>
</gene>
<comment type="caution">
    <text evidence="1">The sequence shown here is derived from an EMBL/GenBank/DDBJ whole genome shotgun (WGS) entry which is preliminary data.</text>
</comment>
<name>A0A7W8EPD2_9HYPH</name>
<protein>
    <submittedName>
        <fullName evidence="1">Uncharacterized protein</fullName>
    </submittedName>
</protein>
<keyword evidence="2" id="KW-1185">Reference proteome</keyword>
<dbReference type="RefSeq" id="WP_170265222.1">
    <property type="nucleotide sequence ID" value="NZ_JACHIL010000002.1"/>
</dbReference>
<reference evidence="1 2" key="1">
    <citation type="submission" date="2020-08" db="EMBL/GenBank/DDBJ databases">
        <title>Genomic Encyclopedia of Type Strains, Phase IV (KMG-IV): sequencing the most valuable type-strain genomes for metagenomic binning, comparative biology and taxonomic classification.</title>
        <authorList>
            <person name="Goeker M."/>
        </authorList>
    </citation>
    <scope>NUCLEOTIDE SEQUENCE [LARGE SCALE GENOMIC DNA]</scope>
    <source>
        <strain evidence="1 2">DSM 25620</strain>
    </source>
</reference>
<accession>A0A7W8EPD2</accession>
<evidence type="ECO:0000313" key="1">
    <source>
        <dbReference type="EMBL" id="MBB5091169.1"/>
    </source>
</evidence>
<dbReference type="EMBL" id="JACHIL010000002">
    <property type="protein sequence ID" value="MBB5091169.1"/>
    <property type="molecule type" value="Genomic_DNA"/>
</dbReference>
<sequence>MQNLSVLLPQKPKAALAAAKTCEKPVLKKKDWLSEFVKTSSRSNYCKAEIRSDPAHSLQSPARKSAFTNTHPCSGIMIAFAAVR</sequence>
<proteinExistence type="predicted"/>
<dbReference type="Proteomes" id="UP000531231">
    <property type="component" value="Unassembled WGS sequence"/>
</dbReference>